<evidence type="ECO:0000313" key="2">
    <source>
        <dbReference type="EMBL" id="THU66477.1"/>
    </source>
</evidence>
<protein>
    <submittedName>
        <fullName evidence="2">Uncharacterized protein</fullName>
    </submittedName>
</protein>
<gene>
    <name evidence="2" type="ORF">C4D60_Mb05t14580</name>
</gene>
<keyword evidence="3" id="KW-1185">Reference proteome</keyword>
<evidence type="ECO:0000256" key="1">
    <source>
        <dbReference type="SAM" id="MobiDB-lite"/>
    </source>
</evidence>
<dbReference type="AlphaFoldDB" id="A0A4S8JW64"/>
<feature type="region of interest" description="Disordered" evidence="1">
    <location>
        <begin position="1"/>
        <end position="29"/>
    </location>
</feature>
<comment type="caution">
    <text evidence="2">The sequence shown here is derived from an EMBL/GenBank/DDBJ whole genome shotgun (WGS) entry which is preliminary data.</text>
</comment>
<name>A0A4S8JW64_MUSBA</name>
<sequence>MDVLGATNPTTKTLGSSTQVEPKEEAVGTGREAEINFPIHLKPPNLLKYLLSSIPVISNAFEEMDKQIPPLLFSSQNS</sequence>
<reference evidence="2 3" key="1">
    <citation type="journal article" date="2019" name="Nat. Plants">
        <title>Genome sequencing of Musa balbisiana reveals subgenome evolution and function divergence in polyploid bananas.</title>
        <authorList>
            <person name="Yao X."/>
        </authorList>
    </citation>
    <scope>NUCLEOTIDE SEQUENCE [LARGE SCALE GENOMIC DNA]</scope>
    <source>
        <strain evidence="3">cv. DH-PKW</strain>
        <tissue evidence="2">Leaves</tissue>
    </source>
</reference>
<dbReference type="Proteomes" id="UP000317650">
    <property type="component" value="Chromosome 5"/>
</dbReference>
<accession>A0A4S8JW64</accession>
<organism evidence="2 3">
    <name type="scientific">Musa balbisiana</name>
    <name type="common">Banana</name>
    <dbReference type="NCBI Taxonomy" id="52838"/>
    <lineage>
        <taxon>Eukaryota</taxon>
        <taxon>Viridiplantae</taxon>
        <taxon>Streptophyta</taxon>
        <taxon>Embryophyta</taxon>
        <taxon>Tracheophyta</taxon>
        <taxon>Spermatophyta</taxon>
        <taxon>Magnoliopsida</taxon>
        <taxon>Liliopsida</taxon>
        <taxon>Zingiberales</taxon>
        <taxon>Musaceae</taxon>
        <taxon>Musa</taxon>
    </lineage>
</organism>
<feature type="compositionally biased region" description="Polar residues" evidence="1">
    <location>
        <begin position="7"/>
        <end position="20"/>
    </location>
</feature>
<dbReference type="EMBL" id="PYDT01000003">
    <property type="protein sequence ID" value="THU66477.1"/>
    <property type="molecule type" value="Genomic_DNA"/>
</dbReference>
<evidence type="ECO:0000313" key="3">
    <source>
        <dbReference type="Proteomes" id="UP000317650"/>
    </source>
</evidence>
<proteinExistence type="predicted"/>